<accession>A0AAP2HRV8</accession>
<proteinExistence type="predicted"/>
<dbReference type="Proteomes" id="UP001196915">
    <property type="component" value="Unassembled WGS sequence"/>
</dbReference>
<comment type="caution">
    <text evidence="1">The sequence shown here is derived from an EMBL/GenBank/DDBJ whole genome shotgun (WGS) entry which is preliminary data.</text>
</comment>
<name>A0AAP2HRV8_9BURK</name>
<dbReference type="Pfam" id="PF12112">
    <property type="entry name" value="DUF3579"/>
    <property type="match status" value="1"/>
</dbReference>
<protein>
    <submittedName>
        <fullName evidence="1">DUF3579 domain-containing protein</fullName>
    </submittedName>
</protein>
<sequence length="118" mass="13080">MTEIDRCILGVTMTGEHFRPSDWPERLCGVVASVIAGPQVQGSRALYSAYARPVMLGDRKCVLVLGKLQEANAMAYDFLFRFAEDNALRVCSRAELERDAAPSIVADENQRPHRALAK</sequence>
<reference evidence="1" key="1">
    <citation type="submission" date="2021-06" db="EMBL/GenBank/DDBJ databases">
        <title>A collection of bacterial strains from the Burkholderia cepacia Research Laboratory and Repository.</title>
        <authorList>
            <person name="Lipuma J."/>
            <person name="Spilker T."/>
        </authorList>
    </citation>
    <scope>NUCLEOTIDE SEQUENCE</scope>
    <source>
        <strain evidence="1">AU37435</strain>
    </source>
</reference>
<gene>
    <name evidence="1" type="ORF">KTE52_30950</name>
</gene>
<dbReference type="InterPro" id="IPR021969">
    <property type="entry name" value="DUF3579"/>
</dbReference>
<dbReference type="RefSeq" id="WP_217078771.1">
    <property type="nucleotide sequence ID" value="NZ_CAJHCY010000068.1"/>
</dbReference>
<dbReference type="EMBL" id="JAHPMX010000037">
    <property type="protein sequence ID" value="MBU9360745.1"/>
    <property type="molecule type" value="Genomic_DNA"/>
</dbReference>
<evidence type="ECO:0000313" key="2">
    <source>
        <dbReference type="Proteomes" id="UP001196915"/>
    </source>
</evidence>
<dbReference type="AlphaFoldDB" id="A0AAP2HRV8"/>
<evidence type="ECO:0000313" key="1">
    <source>
        <dbReference type="EMBL" id="MBU9360745.1"/>
    </source>
</evidence>
<organism evidence="1 2">
    <name type="scientific">Burkholderia multivorans</name>
    <dbReference type="NCBI Taxonomy" id="87883"/>
    <lineage>
        <taxon>Bacteria</taxon>
        <taxon>Pseudomonadati</taxon>
        <taxon>Pseudomonadota</taxon>
        <taxon>Betaproteobacteria</taxon>
        <taxon>Burkholderiales</taxon>
        <taxon>Burkholderiaceae</taxon>
        <taxon>Burkholderia</taxon>
        <taxon>Burkholderia cepacia complex</taxon>
    </lineage>
</organism>